<organism evidence="9 10">
    <name type="scientific">Volvox reticuliferus</name>
    <dbReference type="NCBI Taxonomy" id="1737510"/>
    <lineage>
        <taxon>Eukaryota</taxon>
        <taxon>Viridiplantae</taxon>
        <taxon>Chlorophyta</taxon>
        <taxon>core chlorophytes</taxon>
        <taxon>Chlorophyceae</taxon>
        <taxon>CS clade</taxon>
        <taxon>Chlamydomonadales</taxon>
        <taxon>Volvocaceae</taxon>
        <taxon>Volvox</taxon>
    </lineage>
</organism>
<keyword evidence="4 8" id="KW-0812">Transmembrane</keyword>
<dbReference type="PANTHER" id="PTHR10778:SF13">
    <property type="entry name" value="ADENOSINE 3'-PHOSPHO 5'-PHOSPHOSULFATE TRANSPORTER 1"/>
    <property type="match status" value="1"/>
</dbReference>
<comment type="caution">
    <text evidence="9">The sequence shown here is derived from an EMBL/GenBank/DDBJ whole genome shotgun (WGS) entry which is preliminary data.</text>
</comment>
<dbReference type="GO" id="GO:0005789">
    <property type="term" value="C:endoplasmic reticulum membrane"/>
    <property type="evidence" value="ECO:0007669"/>
    <property type="project" value="TreeGrafter"/>
</dbReference>
<evidence type="ECO:0000256" key="1">
    <source>
        <dbReference type="ARBA" id="ARBA00004141"/>
    </source>
</evidence>
<evidence type="ECO:0000256" key="3">
    <source>
        <dbReference type="ARBA" id="ARBA00022448"/>
    </source>
</evidence>
<evidence type="ECO:0000256" key="6">
    <source>
        <dbReference type="ARBA" id="ARBA00023136"/>
    </source>
</evidence>
<feature type="transmembrane region" description="Helical" evidence="8">
    <location>
        <begin position="175"/>
        <end position="195"/>
    </location>
</feature>
<accession>A0A8J4G7V8</accession>
<reference evidence="9" key="1">
    <citation type="journal article" date="2021" name="Proc. Natl. Acad. Sci. U.S.A.">
        <title>Three genomes in the algal genus Volvox reveal the fate of a haploid sex-determining region after a transition to homothallism.</title>
        <authorList>
            <person name="Yamamoto K."/>
            <person name="Hamaji T."/>
            <person name="Kawai-Toyooka H."/>
            <person name="Matsuzaki R."/>
            <person name="Takahashi F."/>
            <person name="Nishimura Y."/>
            <person name="Kawachi M."/>
            <person name="Noguchi H."/>
            <person name="Minakuchi Y."/>
            <person name="Umen J.G."/>
            <person name="Toyoda A."/>
            <person name="Nozaki H."/>
        </authorList>
    </citation>
    <scope>NUCLEOTIDE SEQUENCE</scope>
    <source>
        <strain evidence="9">NIES-3785</strain>
    </source>
</reference>
<protein>
    <submittedName>
        <fullName evidence="9">Uncharacterized protein</fullName>
    </submittedName>
</protein>
<dbReference type="Proteomes" id="UP000722791">
    <property type="component" value="Unassembled WGS sequence"/>
</dbReference>
<evidence type="ECO:0000313" key="9">
    <source>
        <dbReference type="EMBL" id="GIM01767.1"/>
    </source>
</evidence>
<dbReference type="InterPro" id="IPR013657">
    <property type="entry name" value="SCL35B1-4/HUT1"/>
</dbReference>
<feature type="transmembrane region" description="Helical" evidence="8">
    <location>
        <begin position="216"/>
        <end position="237"/>
    </location>
</feature>
<evidence type="ECO:0000256" key="8">
    <source>
        <dbReference type="SAM" id="Phobius"/>
    </source>
</evidence>
<feature type="transmembrane region" description="Helical" evidence="8">
    <location>
        <begin position="145"/>
        <end position="163"/>
    </location>
</feature>
<dbReference type="AlphaFoldDB" id="A0A8J4G7V8"/>
<feature type="compositionally biased region" description="Basic and acidic residues" evidence="7">
    <location>
        <begin position="343"/>
        <end position="353"/>
    </location>
</feature>
<evidence type="ECO:0000256" key="7">
    <source>
        <dbReference type="SAM" id="MobiDB-lite"/>
    </source>
</evidence>
<feature type="transmembrane region" description="Helical" evidence="8">
    <location>
        <begin position="249"/>
        <end position="269"/>
    </location>
</feature>
<feature type="region of interest" description="Disordered" evidence="7">
    <location>
        <begin position="325"/>
        <end position="367"/>
    </location>
</feature>
<evidence type="ECO:0000313" key="10">
    <source>
        <dbReference type="Proteomes" id="UP000722791"/>
    </source>
</evidence>
<feature type="transmembrane region" description="Helical" evidence="8">
    <location>
        <begin position="276"/>
        <end position="299"/>
    </location>
</feature>
<feature type="transmembrane region" description="Helical" evidence="8">
    <location>
        <begin position="56"/>
        <end position="77"/>
    </location>
</feature>
<dbReference type="Pfam" id="PF08449">
    <property type="entry name" value="UAA"/>
    <property type="match status" value="1"/>
</dbReference>
<gene>
    <name evidence="9" type="ORF">Vretimale_6553</name>
</gene>
<dbReference type="GO" id="GO:0000139">
    <property type="term" value="C:Golgi membrane"/>
    <property type="evidence" value="ECO:0007669"/>
    <property type="project" value="TreeGrafter"/>
</dbReference>
<keyword evidence="5 8" id="KW-1133">Transmembrane helix</keyword>
<dbReference type="PANTHER" id="PTHR10778">
    <property type="entry name" value="SOLUTE CARRIER FAMILY 35 MEMBER B"/>
    <property type="match status" value="1"/>
</dbReference>
<evidence type="ECO:0000256" key="4">
    <source>
        <dbReference type="ARBA" id="ARBA00022692"/>
    </source>
</evidence>
<keyword evidence="3" id="KW-0813">Transport</keyword>
<proteinExistence type="inferred from homology"/>
<comment type="subcellular location">
    <subcellularLocation>
        <location evidence="1">Membrane</location>
        <topology evidence="1">Multi-pass membrane protein</topology>
    </subcellularLocation>
</comment>
<name>A0A8J4G7V8_9CHLO</name>
<feature type="transmembrane region" description="Helical" evidence="8">
    <location>
        <begin position="17"/>
        <end position="36"/>
    </location>
</feature>
<comment type="similarity">
    <text evidence="2">Belongs to the nucleotide-sugar transporter family. UDP-galactose:UMP antiporter (TC 2.A.7.11) subfamily.</text>
</comment>
<dbReference type="OrthoDB" id="1601at2759"/>
<evidence type="ECO:0000256" key="5">
    <source>
        <dbReference type="ARBA" id="ARBA00022989"/>
    </source>
</evidence>
<dbReference type="GO" id="GO:0046964">
    <property type="term" value="F:3'-phosphoadenosine 5'-phosphosulfate transmembrane transporter activity"/>
    <property type="evidence" value="ECO:0007669"/>
    <property type="project" value="TreeGrafter"/>
</dbReference>
<sequence length="367" mass="40447">MNPITWAWSKIKAHEKVHVAWCVIGIVGCLMLYGVLQERIMTMPFGSGVNEEVFKFSLFLVLCNRLTTCAVAIIMLVHDGKYQEIKPVAPIWTYFAVSLSNVIATTCQYEALKYVSFPVQTLGKCAKMLPVMVWGIFMLRKKYKVADWGLALVITSGCTIFLLTGEVKSKVSESLWHSSVYGIALMLGYLGFDGFTSTFQDKLFKGYNMTTYNQMLYTTLCSSILSMLGLFSSGQLPKAFAFVNRHPDALTSMVTLSLAATIGALFISYTIKTFGALVFATIMTTRQFLSILLSCLLFAHPLSGGQWVGSTMVFGALYYQGFAKKDKHGKDTSKDGPPSTKTEPLKDAEKGVVDDVSSPLLAKVDAK</sequence>
<dbReference type="EMBL" id="BNCQ01000010">
    <property type="protein sequence ID" value="GIM01767.1"/>
    <property type="molecule type" value="Genomic_DNA"/>
</dbReference>
<keyword evidence="6 8" id="KW-0472">Membrane</keyword>
<evidence type="ECO:0000256" key="2">
    <source>
        <dbReference type="ARBA" id="ARBA00008349"/>
    </source>
</evidence>